<feature type="region of interest" description="Disordered" evidence="1">
    <location>
        <begin position="59"/>
        <end position="79"/>
    </location>
</feature>
<sequence length="336" mass="35911">MPDNRERVNRWRRGWRGHAVTVAINVVLAGAVVGAAVYALAEVRSDDSAQDDSAAVTEIDAAAGGTPRPSSSPTTAGADRPVELEQYIYATGHCYTWQQEVSTSNVKDVPCGDRHLFEAVDDTDLGKEYSSSAFYPRPEEWSDITTRYCSQMIDEYLGYPLDPHGRFGAGMVYPHPLGWERGDRSVTCGIMAGGSEADPSARLVPFEGAVRGADQAWVPAVGTCFSEGADTVIETSCASPHSLQLIGAVAVPGAPPGGGVPSDSWLDEQVGSRCADLAAPYLRTDRFESALLAPRWNTIEPESWRAGTRRARCYVGFVDETGAPVPVHAALPVPAA</sequence>
<organism evidence="4 5">
    <name type="scientific">Parafrankia irregularis</name>
    <dbReference type="NCBI Taxonomy" id="795642"/>
    <lineage>
        <taxon>Bacteria</taxon>
        <taxon>Bacillati</taxon>
        <taxon>Actinomycetota</taxon>
        <taxon>Actinomycetes</taxon>
        <taxon>Frankiales</taxon>
        <taxon>Frankiaceae</taxon>
        <taxon>Parafrankia</taxon>
    </lineage>
</organism>
<proteinExistence type="predicted"/>
<evidence type="ECO:0000256" key="1">
    <source>
        <dbReference type="SAM" id="MobiDB-lite"/>
    </source>
</evidence>
<keyword evidence="2" id="KW-0812">Transmembrane</keyword>
<evidence type="ECO:0000259" key="3">
    <source>
        <dbReference type="Pfam" id="PF13845"/>
    </source>
</evidence>
<evidence type="ECO:0000313" key="5">
    <source>
        <dbReference type="Proteomes" id="UP000198802"/>
    </source>
</evidence>
<accession>A0A0S4QL75</accession>
<keyword evidence="2" id="KW-0472">Membrane</keyword>
<feature type="transmembrane region" description="Helical" evidence="2">
    <location>
        <begin position="20"/>
        <end position="41"/>
    </location>
</feature>
<dbReference type="Pfam" id="PF13845">
    <property type="entry name" value="Septum_form"/>
    <property type="match status" value="1"/>
</dbReference>
<keyword evidence="2" id="KW-1133">Transmembrane helix</keyword>
<name>A0A0S4QL75_9ACTN</name>
<protein>
    <submittedName>
        <fullName evidence="4">Septum formation</fullName>
    </submittedName>
</protein>
<dbReference type="AlphaFoldDB" id="A0A0S4QL75"/>
<keyword evidence="5" id="KW-1185">Reference proteome</keyword>
<gene>
    <name evidence="4" type="ORF">Ga0074812_104367</name>
</gene>
<dbReference type="RefSeq" id="WP_091273551.1">
    <property type="nucleotide sequence ID" value="NZ_FAOZ01000004.1"/>
</dbReference>
<dbReference type="Proteomes" id="UP000198802">
    <property type="component" value="Unassembled WGS sequence"/>
</dbReference>
<evidence type="ECO:0000313" key="4">
    <source>
        <dbReference type="EMBL" id="CUU55286.1"/>
    </source>
</evidence>
<dbReference type="InterPro" id="IPR026004">
    <property type="entry name" value="Septum_form"/>
</dbReference>
<evidence type="ECO:0000256" key="2">
    <source>
        <dbReference type="SAM" id="Phobius"/>
    </source>
</evidence>
<reference evidence="5" key="1">
    <citation type="submission" date="2015-11" db="EMBL/GenBank/DDBJ databases">
        <authorList>
            <person name="Varghese N."/>
        </authorList>
    </citation>
    <scope>NUCLEOTIDE SEQUENCE [LARGE SCALE GENOMIC DNA]</scope>
    <source>
        <strain evidence="5">DSM 45899</strain>
    </source>
</reference>
<feature type="domain" description="Septum formation-related" evidence="3">
    <location>
        <begin position="91"/>
        <end position="313"/>
    </location>
</feature>
<dbReference type="EMBL" id="FAOZ01000004">
    <property type="protein sequence ID" value="CUU55286.1"/>
    <property type="molecule type" value="Genomic_DNA"/>
</dbReference>